<dbReference type="RefSeq" id="WP_126599918.1">
    <property type="nucleotide sequence ID" value="NZ_LR134510.1"/>
</dbReference>
<organism evidence="1 2">
    <name type="scientific">Actinobacillus delphinicola</name>
    <dbReference type="NCBI Taxonomy" id="51161"/>
    <lineage>
        <taxon>Bacteria</taxon>
        <taxon>Pseudomonadati</taxon>
        <taxon>Pseudomonadota</taxon>
        <taxon>Gammaproteobacteria</taxon>
        <taxon>Pasteurellales</taxon>
        <taxon>Pasteurellaceae</taxon>
        <taxon>Actinobacillus</taxon>
    </lineage>
</organism>
<keyword evidence="2" id="KW-1185">Reference proteome</keyword>
<protein>
    <submittedName>
        <fullName evidence="1">Mu-like prophage I protein</fullName>
    </submittedName>
</protein>
<dbReference type="EMBL" id="LR134510">
    <property type="protein sequence ID" value="VEJ09742.1"/>
    <property type="molecule type" value="Genomic_DNA"/>
</dbReference>
<dbReference type="AlphaFoldDB" id="A0A448TUY7"/>
<dbReference type="KEGG" id="adp:NCTC12871_01225"/>
<dbReference type="InterPro" id="IPR012106">
    <property type="entry name" value="Phage_Mu_Gp1"/>
</dbReference>
<accession>A0A448TUY7</accession>
<dbReference type="Pfam" id="PF10123">
    <property type="entry name" value="Mu-like_Pro"/>
    <property type="match status" value="1"/>
</dbReference>
<dbReference type="Proteomes" id="UP000279799">
    <property type="component" value="Chromosome"/>
</dbReference>
<proteinExistence type="predicted"/>
<gene>
    <name evidence="1" type="ORF">NCTC12871_01225</name>
</gene>
<reference evidence="1 2" key="1">
    <citation type="submission" date="2018-12" db="EMBL/GenBank/DDBJ databases">
        <authorList>
            <consortium name="Pathogen Informatics"/>
        </authorList>
    </citation>
    <scope>NUCLEOTIDE SEQUENCE [LARGE SCALE GENOMIC DNA]</scope>
    <source>
        <strain evidence="1 2">NCTC12871</strain>
    </source>
</reference>
<dbReference type="PIRSF" id="PIRSF016624">
    <property type="entry name" value="Mu_prophg_I"/>
    <property type="match status" value="1"/>
</dbReference>
<evidence type="ECO:0000313" key="2">
    <source>
        <dbReference type="Proteomes" id="UP000279799"/>
    </source>
</evidence>
<sequence length="365" mass="39895">MNKQLQYFATSIGEASLQDVDAVINGRIQLFPYGRFYPSDGRVITTDGWVLDDTNGYTLADAINNRAVQLMIDYEHQTLHIKENGRGNPAAGWMINAEYRPFEGLFANVKWTTTAHAQIKNKEYRYISPLFLADEKGYVQEVVNAALTNRPALHLLDEAVAFSELNTNPRPFKTQSQGEPMDFKKELLALLGLKAEATDDEATVALAALNAQINSSLIPLNKVYAELATQKAVALSAQTAAQTVDPAKYVSVSAMQTVQTELNQLKEQVAADKASALIQTALSDGRLLPAQKSWAENLAKTNLTALSDYLATTTPNKALTQSQTAGMSENATPKAVALSEVEMATAYALGLTEQEYIEHYKQGAK</sequence>
<evidence type="ECO:0000313" key="1">
    <source>
        <dbReference type="EMBL" id="VEJ09742.1"/>
    </source>
</evidence>
<dbReference type="OrthoDB" id="2043985at2"/>
<name>A0A448TUY7_9PAST</name>